<dbReference type="Gene3D" id="3.40.50.880">
    <property type="match status" value="1"/>
</dbReference>
<evidence type="ECO:0000256" key="4">
    <source>
        <dbReference type="ARBA" id="ARBA00022825"/>
    </source>
</evidence>
<keyword evidence="6" id="KW-1185">Reference proteome</keyword>
<dbReference type="EMBL" id="JBHLUU010000016">
    <property type="protein sequence ID" value="MFC0474538.1"/>
    <property type="molecule type" value="Genomic_DNA"/>
</dbReference>
<proteinExistence type="inferred from homology"/>
<dbReference type="RefSeq" id="WP_340903356.1">
    <property type="nucleotide sequence ID" value="NZ_JBHLUU010000016.1"/>
</dbReference>
<dbReference type="InterPro" id="IPR005320">
    <property type="entry name" value="Peptidase_S51"/>
</dbReference>
<evidence type="ECO:0000256" key="2">
    <source>
        <dbReference type="ARBA" id="ARBA00022670"/>
    </source>
</evidence>
<keyword evidence="2" id="KW-0645">Protease</keyword>
<evidence type="ECO:0000256" key="3">
    <source>
        <dbReference type="ARBA" id="ARBA00022801"/>
    </source>
</evidence>
<protein>
    <submittedName>
        <fullName evidence="5">Type 1 glutamine amidotransferase-like domain-containing protein</fullName>
    </submittedName>
</protein>
<dbReference type="PANTHER" id="PTHR20842:SF0">
    <property type="entry name" value="ALPHA-ASPARTYL DIPEPTIDASE"/>
    <property type="match status" value="1"/>
</dbReference>
<accession>A0ABV6KRF5</accession>
<dbReference type="Proteomes" id="UP001589738">
    <property type="component" value="Unassembled WGS sequence"/>
</dbReference>
<gene>
    <name evidence="5" type="ORF">ACFFHF_04400</name>
</gene>
<dbReference type="PANTHER" id="PTHR20842">
    <property type="entry name" value="PROTEASE S51 ALPHA-ASPARTYL DIPEPTIDASE"/>
    <property type="match status" value="1"/>
</dbReference>
<organism evidence="5 6">
    <name type="scientific">Robertmurraya beringensis</name>
    <dbReference type="NCBI Taxonomy" id="641660"/>
    <lineage>
        <taxon>Bacteria</taxon>
        <taxon>Bacillati</taxon>
        <taxon>Bacillota</taxon>
        <taxon>Bacilli</taxon>
        <taxon>Bacillales</taxon>
        <taxon>Bacillaceae</taxon>
        <taxon>Robertmurraya</taxon>
    </lineage>
</organism>
<sequence length="214" mass="23968">MKRLVLLSDINQLHPLLASRLRELLGGKSFTLGYIPSQTDSDRIYFNKSKPFFSSIGIHSFVYFDVDEEYDERRMDELLRCDGVYLSGGNTFLFLERLKSRGMIEVIRRMVEAGKPLIGVSAGAIMMSGSIHMADYIDNNAVGLEDLRALQLVPFEFMPHWGNHQSQLAQFKDYSSLAGKKIYACLDGSGIIVTDGVVEKYGDIVEIGVKGETI</sequence>
<comment type="similarity">
    <text evidence="1">Belongs to the peptidase S51 family.</text>
</comment>
<reference evidence="5 6" key="1">
    <citation type="submission" date="2024-09" db="EMBL/GenBank/DDBJ databases">
        <authorList>
            <person name="Sun Q."/>
            <person name="Mori K."/>
        </authorList>
    </citation>
    <scope>NUCLEOTIDE SEQUENCE [LARGE SCALE GENOMIC DNA]</scope>
    <source>
        <strain evidence="5 6">CGMCC 1.9126</strain>
    </source>
</reference>
<evidence type="ECO:0000256" key="1">
    <source>
        <dbReference type="ARBA" id="ARBA00006534"/>
    </source>
</evidence>
<name>A0ABV6KRF5_9BACI</name>
<dbReference type="SUPFAM" id="SSF52317">
    <property type="entry name" value="Class I glutamine amidotransferase-like"/>
    <property type="match status" value="1"/>
</dbReference>
<dbReference type="InterPro" id="IPR029062">
    <property type="entry name" value="Class_I_gatase-like"/>
</dbReference>
<evidence type="ECO:0000313" key="6">
    <source>
        <dbReference type="Proteomes" id="UP001589738"/>
    </source>
</evidence>
<evidence type="ECO:0000313" key="5">
    <source>
        <dbReference type="EMBL" id="MFC0474538.1"/>
    </source>
</evidence>
<comment type="caution">
    <text evidence="5">The sequence shown here is derived from an EMBL/GenBank/DDBJ whole genome shotgun (WGS) entry which is preliminary data.</text>
</comment>
<keyword evidence="3" id="KW-0378">Hydrolase</keyword>
<keyword evidence="4" id="KW-0720">Serine protease</keyword>
<dbReference type="CDD" id="cd03129">
    <property type="entry name" value="GAT1_Peptidase_E_like"/>
    <property type="match status" value="1"/>
</dbReference>
<dbReference type="Pfam" id="PF03575">
    <property type="entry name" value="Peptidase_S51"/>
    <property type="match status" value="1"/>
</dbReference>